<organism evidence="1 2">
    <name type="scientific">Pseudomonas lactis</name>
    <dbReference type="NCBI Taxonomy" id="1615674"/>
    <lineage>
        <taxon>Bacteria</taxon>
        <taxon>Pseudomonadati</taxon>
        <taxon>Pseudomonadota</taxon>
        <taxon>Gammaproteobacteria</taxon>
        <taxon>Pseudomonadales</taxon>
        <taxon>Pseudomonadaceae</taxon>
        <taxon>Pseudomonas</taxon>
    </lineage>
</organism>
<gene>
    <name evidence="1" type="ORF">HBO13_19670</name>
</gene>
<reference evidence="1 2" key="1">
    <citation type="journal article" date="2020" name="Front. Microbiol.">
        <title>Genetic Organization of the aprX-lipA2 Operon Affects the Proteolytic Potential of Pseudomonas Species in Milk.</title>
        <authorList>
            <person name="Maier C."/>
            <person name="Huptas C."/>
            <person name="von Neubeck M."/>
            <person name="Scherer S."/>
            <person name="Wenning M."/>
            <person name="Lucking G."/>
        </authorList>
    </citation>
    <scope>NUCLEOTIDE SEQUENCE [LARGE SCALE GENOMIC DNA]</scope>
    <source>
        <strain evidence="1 2">WS 5405</strain>
    </source>
</reference>
<name>A0A7Y1M465_9PSED</name>
<dbReference type="RefSeq" id="WP_169900119.1">
    <property type="nucleotide sequence ID" value="NZ_JAAQYH010000010.1"/>
</dbReference>
<sequence>MKLTPKLSIIKSLLFTYSIENYDDPERERFIASKNINDEKELTELFDKLTKPEFLSYRPKERQWHIDTLHHYLNTDENFESVFYFLDTYFDYEITNHRQFMKVLLRCLEHYNLDANASESK</sequence>
<comment type="caution">
    <text evidence="1">The sequence shown here is derived from an EMBL/GenBank/DDBJ whole genome shotgun (WGS) entry which is preliminary data.</text>
</comment>
<dbReference type="AlphaFoldDB" id="A0A7Y1M465"/>
<dbReference type="EMBL" id="JAAQYH010000010">
    <property type="protein sequence ID" value="NNA74861.1"/>
    <property type="molecule type" value="Genomic_DNA"/>
</dbReference>
<evidence type="ECO:0000313" key="1">
    <source>
        <dbReference type="EMBL" id="NNA74861.1"/>
    </source>
</evidence>
<evidence type="ECO:0008006" key="3">
    <source>
        <dbReference type="Google" id="ProtNLM"/>
    </source>
</evidence>
<evidence type="ECO:0000313" key="2">
    <source>
        <dbReference type="Proteomes" id="UP000535954"/>
    </source>
</evidence>
<proteinExistence type="predicted"/>
<protein>
    <recommendedName>
        <fullName evidence="3">CdiI immunity protein domain-containing protein</fullName>
    </recommendedName>
</protein>
<dbReference type="Proteomes" id="UP000535954">
    <property type="component" value="Unassembled WGS sequence"/>
</dbReference>
<accession>A0A7Y1M465</accession>